<organism evidence="2 3">
    <name type="scientific">Roseivirga spongicola</name>
    <dbReference type="NCBI Taxonomy" id="333140"/>
    <lineage>
        <taxon>Bacteria</taxon>
        <taxon>Pseudomonadati</taxon>
        <taxon>Bacteroidota</taxon>
        <taxon>Cytophagia</taxon>
        <taxon>Cytophagales</taxon>
        <taxon>Roseivirgaceae</taxon>
        <taxon>Roseivirga</taxon>
    </lineage>
</organism>
<dbReference type="Proteomes" id="UP000075606">
    <property type="component" value="Unassembled WGS sequence"/>
</dbReference>
<dbReference type="GO" id="GO:0006826">
    <property type="term" value="P:iron ion transport"/>
    <property type="evidence" value="ECO:0007669"/>
    <property type="project" value="InterPro"/>
</dbReference>
<evidence type="ECO:0000259" key="1">
    <source>
        <dbReference type="Pfam" id="PF05171"/>
    </source>
</evidence>
<keyword evidence="3" id="KW-1185">Reference proteome</keyword>
<dbReference type="Pfam" id="PF05171">
    <property type="entry name" value="HemS"/>
    <property type="match status" value="1"/>
</dbReference>
<comment type="caution">
    <text evidence="2">The sequence shown here is derived from an EMBL/GenBank/DDBJ whole genome shotgun (WGS) entry which is preliminary data.</text>
</comment>
<dbReference type="AlphaFoldDB" id="A0A150X928"/>
<dbReference type="RefSeq" id="WP_068221023.1">
    <property type="nucleotide sequence ID" value="NZ_LRPC01000023.1"/>
</dbReference>
<dbReference type="EMBL" id="LRPC01000023">
    <property type="protein sequence ID" value="KYG75190.1"/>
    <property type="molecule type" value="Genomic_DNA"/>
</dbReference>
<evidence type="ECO:0000313" key="2">
    <source>
        <dbReference type="EMBL" id="KYG75190.1"/>
    </source>
</evidence>
<feature type="domain" description="Haemin-degrading HemS/ChuX" evidence="1">
    <location>
        <begin position="216"/>
        <end position="351"/>
    </location>
</feature>
<evidence type="ECO:0000313" key="3">
    <source>
        <dbReference type="Proteomes" id="UP000075606"/>
    </source>
</evidence>
<dbReference type="OrthoDB" id="316630at2"/>
<dbReference type="InterPro" id="IPR053733">
    <property type="entry name" value="Heme_Transport_Util_sf"/>
</dbReference>
<dbReference type="CDD" id="cd16830">
    <property type="entry name" value="HemS-like_N"/>
    <property type="match status" value="1"/>
</dbReference>
<gene>
    <name evidence="2" type="ORF">AWW68_10305</name>
</gene>
<dbReference type="SUPFAM" id="SSF144064">
    <property type="entry name" value="Heme iron utilization protein-like"/>
    <property type="match status" value="1"/>
</dbReference>
<protein>
    <recommendedName>
        <fullName evidence="1">Haemin-degrading HemS/ChuX domain-containing protein</fullName>
    </recommendedName>
</protein>
<name>A0A150X928_9BACT</name>
<proteinExistence type="predicted"/>
<dbReference type="CDD" id="cd16831">
    <property type="entry name" value="HemS-like_C"/>
    <property type="match status" value="1"/>
</dbReference>
<accession>A0A150X928</accession>
<sequence length="352" mass="39791">MPEALTTAAATLKERWEQFKEENPRVRIREAANQLGVSEAELLATGLGDDVIRLEGDWTELLKSFKELGNVMSLTRNEACVLEHKGAFEKVSTFGRGNHHIGTVLGPIETRVFFQNWAFAFASVIRKGSRVLPNIQIFDKAGTAITKVYVQEDGDLEAYEQIVEKFTSANQSPNLEISPIDKVVYAEGIDQEAFLADWAALEDTHDFFPMLRKHKAQREHAVQLAEGKFTRKIANTAVNTILEKASKSQLPIMIFAGNHGNLQIHQDVVKKIVPIEREETRWINVMDQKFNLHLRTDLIANSYAVEKPSKDGIVTSVELFDENREMIAQFFGLRKPGQTELTDWKELVAELN</sequence>
<dbReference type="Gene3D" id="3.40.1570.10">
    <property type="entry name" value="HemS/ChuS/ChuX like domains"/>
    <property type="match status" value="2"/>
</dbReference>
<dbReference type="InterPro" id="IPR010413">
    <property type="entry name" value="HutX-like"/>
</dbReference>
<dbReference type="InterPro" id="IPR007845">
    <property type="entry name" value="HemS/ChuX_dom"/>
</dbReference>
<dbReference type="Pfam" id="PF06228">
    <property type="entry name" value="ChuX_HutX"/>
    <property type="match status" value="1"/>
</dbReference>
<reference evidence="2 3" key="1">
    <citation type="submission" date="2016-01" db="EMBL/GenBank/DDBJ databases">
        <title>Genome sequencing of Roseivirga spongicola UST030701-084.</title>
        <authorList>
            <person name="Selvaratnam C."/>
            <person name="Thevarajoo S."/>
            <person name="Goh K.M."/>
            <person name="Ee R."/>
            <person name="Chan K.-G."/>
            <person name="Chong C.S."/>
        </authorList>
    </citation>
    <scope>NUCLEOTIDE SEQUENCE [LARGE SCALE GENOMIC DNA]</scope>
    <source>
        <strain evidence="2 3">UST030701-084</strain>
    </source>
</reference>
<dbReference type="STRING" id="333140.AWW68_10305"/>